<dbReference type="PROSITE" id="PS00141">
    <property type="entry name" value="ASP_PROTEASE"/>
    <property type="match status" value="4"/>
</dbReference>
<dbReference type="EMBL" id="BAABUK010000018">
    <property type="protein sequence ID" value="GAA5813823.1"/>
    <property type="molecule type" value="Genomic_DNA"/>
</dbReference>
<feature type="domain" description="Peptidase A1" evidence="10">
    <location>
        <begin position="535"/>
        <end position="918"/>
    </location>
</feature>
<evidence type="ECO:0000256" key="7">
    <source>
        <dbReference type="ARBA" id="ARBA00022801"/>
    </source>
</evidence>
<dbReference type="CDD" id="cd05474">
    <property type="entry name" value="SAP_like"/>
    <property type="match status" value="1"/>
</dbReference>
<dbReference type="EC" id="3.4.23.21" evidence="3"/>
<dbReference type="CDD" id="cd05471">
    <property type="entry name" value="pepsin_like"/>
    <property type="match status" value="1"/>
</dbReference>
<sequence>MYLVPFIIILLSLLSSLIDASRLIRLPILEQQQHSLIKRDVIPALPLYNANAREYLVQIGIGTPPQLFNVTLDTGSSDLWVPSSSCSKDICPYSRFTESASSTLNLTKKSFDVQYGSGSAKGVVAYDSVTINGDMTSINQVLGLASSTQGMAGPSSSHERASGILGLGFSGLMRDPNHDIPFITNLLNNKIIDEPVFSIYLNKQGDYGYTGEIVIGGYETTRFTGKLNFLPVITYDASSGKPNIGRTYSASGIHKYWTVPGQEITSYKADGTRLFGTQFEDLQPVILDTGTTLSYLPQDTLISLIETVTSNYKAIKLNDGKIQAYEVNCTDFTSQQLWFDFQFSPLAKSFSNNPVVIRVPLNEMVLPQNTNNISTATTCLFGIAPISSGFLNSIGSGWILGQTVLRSAYVVHDMMGFQVGIGAAANGYRSPTFDDSQESKAAYTSPYFNFLPIDRVLLSLNTRLEPKSMEMQISTAIIVITTSLVFAANAQVLRLPITRQSRPDPIISSIQKRNAALVKRDPFLASLYNDQGSQYLVEISVGTPPQNFSVTLDTGSADLWIPGSACPTTECPNGVFKESASSTFKNLNSKFTLAYGIGDVNGTYVTDTVSIGGGTVPNQQFGLASDTQQILTNPNTITITQNIANKITNLAKSNTPTANGILGLGYPKLTASSSKGLGVYNPFVFNLATQNIISDPIFSIYLNSADATGWAGEIILGGVDHTKYTGNLTYMPVVSLTATKKNSNKRALANINNSNYYWMVNGQGVSIKDASNATANLDLKFSTPGAFILDTGTTLTYLPTALAQKLVAVAAGSNGYQTDAGSGTYLVDCDAASETASFVLDMAASSDPNAEPITLSIPMSQLFIPLDTTSRSTSSMCLFGIAPSDSVGLGRNMYLVGDSVLRSAYMVFDMANDRIGIAAAVSASGSAVDGVSAPLSAGVVNSPTMFALAGCIIMAVLNF</sequence>
<keyword evidence="5 9" id="KW-0732">Signal</keyword>
<accession>A0ABP9Z400</accession>
<dbReference type="InterPro" id="IPR033876">
    <property type="entry name" value="SAP-like"/>
</dbReference>
<evidence type="ECO:0000256" key="3">
    <source>
        <dbReference type="ARBA" id="ARBA00013205"/>
    </source>
</evidence>
<organism evidence="11 12">
    <name type="scientific">Mucor flavus</name>
    <dbReference type="NCBI Taxonomy" id="439312"/>
    <lineage>
        <taxon>Eukaryota</taxon>
        <taxon>Fungi</taxon>
        <taxon>Fungi incertae sedis</taxon>
        <taxon>Mucoromycota</taxon>
        <taxon>Mucoromycotina</taxon>
        <taxon>Mucoromycetes</taxon>
        <taxon>Mucorales</taxon>
        <taxon>Mucorineae</taxon>
        <taxon>Mucoraceae</taxon>
        <taxon>Mucor</taxon>
    </lineage>
</organism>
<evidence type="ECO:0000256" key="1">
    <source>
        <dbReference type="ARBA" id="ARBA00001130"/>
    </source>
</evidence>
<dbReference type="Proteomes" id="UP001473302">
    <property type="component" value="Unassembled WGS sequence"/>
</dbReference>
<reference evidence="11 12" key="1">
    <citation type="submission" date="2024-04" db="EMBL/GenBank/DDBJ databases">
        <title>genome sequences of Mucor flavus KT1a and Helicostylum pulchrum KT1b strains isolated from the surface of a dry-aged beef.</title>
        <authorList>
            <person name="Toyotome T."/>
            <person name="Hosono M."/>
            <person name="Torimaru M."/>
            <person name="Fukuda K."/>
            <person name="Mikami N."/>
        </authorList>
    </citation>
    <scope>NUCLEOTIDE SEQUENCE [LARGE SCALE GENOMIC DNA]</scope>
    <source>
        <strain evidence="11 12">KT1a</strain>
    </source>
</reference>
<dbReference type="PROSITE" id="PS51767">
    <property type="entry name" value="PEPTIDASE_A1"/>
    <property type="match status" value="2"/>
</dbReference>
<evidence type="ECO:0000313" key="11">
    <source>
        <dbReference type="EMBL" id="GAA5813823.1"/>
    </source>
</evidence>
<protein>
    <recommendedName>
        <fullName evidence="3">rhizopuspepsin</fullName>
        <ecNumber evidence="3">3.4.23.21</ecNumber>
    </recommendedName>
</protein>
<evidence type="ECO:0000256" key="9">
    <source>
        <dbReference type="SAM" id="SignalP"/>
    </source>
</evidence>
<dbReference type="SUPFAM" id="SSF50630">
    <property type="entry name" value="Acid proteases"/>
    <property type="match status" value="2"/>
</dbReference>
<dbReference type="InterPro" id="IPR001969">
    <property type="entry name" value="Aspartic_peptidase_AS"/>
</dbReference>
<evidence type="ECO:0000313" key="12">
    <source>
        <dbReference type="Proteomes" id="UP001473302"/>
    </source>
</evidence>
<keyword evidence="4 8" id="KW-0645">Protease</keyword>
<dbReference type="PRINTS" id="PR00792">
    <property type="entry name" value="PEPSIN"/>
</dbReference>
<evidence type="ECO:0000256" key="4">
    <source>
        <dbReference type="ARBA" id="ARBA00022670"/>
    </source>
</evidence>
<dbReference type="InterPro" id="IPR033121">
    <property type="entry name" value="PEPTIDASE_A1"/>
</dbReference>
<feature type="signal peptide" evidence="9">
    <location>
        <begin position="1"/>
        <end position="20"/>
    </location>
</feature>
<dbReference type="InterPro" id="IPR001461">
    <property type="entry name" value="Aspartic_peptidase_A1"/>
</dbReference>
<gene>
    <name evidence="11" type="ORF">MFLAVUS_007310</name>
</gene>
<proteinExistence type="inferred from homology"/>
<evidence type="ECO:0000256" key="6">
    <source>
        <dbReference type="ARBA" id="ARBA00022750"/>
    </source>
</evidence>
<feature type="chain" id="PRO_5046140125" description="rhizopuspepsin" evidence="9">
    <location>
        <begin position="21"/>
        <end position="959"/>
    </location>
</feature>
<comment type="catalytic activity">
    <reaction evidence="1">
        <text>Hydrolysis of proteins with broad specificity similar to that of pepsin A, preferring hydrophobic residues at P1 and P1'. Clots milk and activates trypsinogen. Does not cleave 4-Gln-|-His-5, but does cleave 10-His-|-Leu-11 and 12-Val-|-Glu-13 in B chain of insulin.</text>
        <dbReference type="EC" id="3.4.23.21"/>
    </reaction>
</comment>
<dbReference type="PANTHER" id="PTHR47966:SF65">
    <property type="entry name" value="ASPARTIC-TYPE ENDOPEPTIDASE"/>
    <property type="match status" value="1"/>
</dbReference>
<keyword evidence="6 8" id="KW-0064">Aspartyl protease</keyword>
<dbReference type="Pfam" id="PF00026">
    <property type="entry name" value="Asp"/>
    <property type="match status" value="2"/>
</dbReference>
<evidence type="ECO:0000259" key="10">
    <source>
        <dbReference type="PROSITE" id="PS51767"/>
    </source>
</evidence>
<comment type="caution">
    <text evidence="11">The sequence shown here is derived from an EMBL/GenBank/DDBJ whole genome shotgun (WGS) entry which is preliminary data.</text>
</comment>
<keyword evidence="12" id="KW-1185">Reference proteome</keyword>
<keyword evidence="7 8" id="KW-0378">Hydrolase</keyword>
<feature type="domain" description="Peptidase A1" evidence="10">
    <location>
        <begin position="55"/>
        <end position="422"/>
    </location>
</feature>
<dbReference type="InterPro" id="IPR021109">
    <property type="entry name" value="Peptidase_aspartic_dom_sf"/>
</dbReference>
<dbReference type="PANTHER" id="PTHR47966">
    <property type="entry name" value="BETA-SITE APP-CLEAVING ENZYME, ISOFORM A-RELATED"/>
    <property type="match status" value="1"/>
</dbReference>
<dbReference type="InterPro" id="IPR034164">
    <property type="entry name" value="Pepsin-like_dom"/>
</dbReference>
<evidence type="ECO:0000256" key="2">
    <source>
        <dbReference type="ARBA" id="ARBA00007447"/>
    </source>
</evidence>
<dbReference type="Gene3D" id="2.40.70.10">
    <property type="entry name" value="Acid Proteases"/>
    <property type="match status" value="4"/>
</dbReference>
<evidence type="ECO:0000256" key="5">
    <source>
        <dbReference type="ARBA" id="ARBA00022729"/>
    </source>
</evidence>
<comment type="similarity">
    <text evidence="2 8">Belongs to the peptidase A1 family.</text>
</comment>
<evidence type="ECO:0000256" key="8">
    <source>
        <dbReference type="RuleBase" id="RU000454"/>
    </source>
</evidence>
<name>A0ABP9Z400_9FUNG</name>